<comment type="subcellular location">
    <subcellularLocation>
        <location evidence="1">Cell membrane</location>
        <topology evidence="1">Multi-pass membrane protein</topology>
    </subcellularLocation>
</comment>
<sequence>MSFKRKITLILFFVGVIPCLLLTGIASWYSAHALQQQTFQQLTSIRASKAAAAQDYLQALVANMLLLADSYEVQEEYPLLDKAYQAATPTADELSASQNALKQFYSTQFLHLWQQHNPHVSQQAVDTLFSKLSPTTSWLQFNYIASNPNPVGEKNKLLTAAGQSDYNQIHQLIHPYLSSAQQRLGFYDIFLISPQGDVVYTVFKEIDFATSLVSGPYAQSGLAEAFHQAMTMSKGQYAVTDFALYTPSYDEPAGFMATPIIDAQGKKLGVLAVQFPMDQLNAIMTERQGLGVSGETYLVGPDHLMRSDAYLDQQYHSVSGSFLNPDKGSVNTRAADNALQGQSGTEIIRDYNGNPVLSAYAPFSFAGLRWAIVAEIDKAEALASRDTLIKLCALVLLLAIVAISLAAIGASRMILTPLGTEPKVMRAIANRIADNDLSVHFSGARPTSVYGAMARMADNLKLIVCEISKAATTQAATAQELASISEQTTVTMHEQHANTSQIATAVQQLTATAGQVSTDIQRVASTASLTSKQVARSVAEVSQSAAVLHEVADVMQKSGEKVDILTSRVNDISTVVVSIQSISDQTNLLALNAAIEAARAGDSGRGFAVVADEVRSLAQNTQRQTEHITTIITALQQGAQEAQAEMQASVRNTEQLSTQASQTAAQLRESMTLVEQVNTMTLQIATASEQQAQVAQEISQNLESLSASSLQTEQAVAEIARSSEQVSHLSTNLDTLISRFKV</sequence>
<evidence type="ECO:0000313" key="13">
    <source>
        <dbReference type="Proteomes" id="UP000248090"/>
    </source>
</evidence>
<reference evidence="12 13" key="1">
    <citation type="submission" date="2015-03" db="EMBL/GenBank/DDBJ databases">
        <authorList>
            <person name="Krishnan R."/>
            <person name="Midha S."/>
            <person name="Patil P.B."/>
            <person name="Rameshkumar N."/>
        </authorList>
    </citation>
    <scope>NUCLEOTIDE SEQUENCE [LARGE SCALE GENOMIC DNA]</scope>
    <source>
        <strain evidence="12 13">L1E11</strain>
    </source>
</reference>
<evidence type="ECO:0000256" key="9">
    <source>
        <dbReference type="PROSITE-ProRule" id="PRU00284"/>
    </source>
</evidence>
<evidence type="ECO:0000256" key="4">
    <source>
        <dbReference type="ARBA" id="ARBA00022692"/>
    </source>
</evidence>
<feature type="transmembrane region" description="Helical" evidence="10">
    <location>
        <begin position="388"/>
        <end position="408"/>
    </location>
</feature>
<dbReference type="Gene3D" id="3.30.450.20">
    <property type="entry name" value="PAS domain"/>
    <property type="match status" value="1"/>
</dbReference>
<evidence type="ECO:0000256" key="1">
    <source>
        <dbReference type="ARBA" id="ARBA00004651"/>
    </source>
</evidence>
<feature type="domain" description="Methyl-accepting transducer" evidence="11">
    <location>
        <begin position="470"/>
        <end position="706"/>
    </location>
</feature>
<evidence type="ECO:0000256" key="10">
    <source>
        <dbReference type="SAM" id="Phobius"/>
    </source>
</evidence>
<dbReference type="PANTHER" id="PTHR32089">
    <property type="entry name" value="METHYL-ACCEPTING CHEMOTAXIS PROTEIN MCPB"/>
    <property type="match status" value="1"/>
</dbReference>
<evidence type="ECO:0000259" key="11">
    <source>
        <dbReference type="PROSITE" id="PS50111"/>
    </source>
</evidence>
<keyword evidence="2" id="KW-1003">Cell membrane</keyword>
<keyword evidence="7 9" id="KW-0807">Transducer</keyword>
<protein>
    <recommendedName>
        <fullName evidence="11">Methyl-accepting transducer domain-containing protein</fullName>
    </recommendedName>
</protein>
<dbReference type="Pfam" id="PF02743">
    <property type="entry name" value="dCache_1"/>
    <property type="match status" value="1"/>
</dbReference>
<proteinExistence type="inferred from homology"/>
<dbReference type="SUPFAM" id="SSF58104">
    <property type="entry name" value="Methyl-accepting chemotaxis protein (MCP) signaling domain"/>
    <property type="match status" value="1"/>
</dbReference>
<dbReference type="CDD" id="cd11386">
    <property type="entry name" value="MCP_signal"/>
    <property type="match status" value="1"/>
</dbReference>
<name>A0ABX5M453_9GAMM</name>
<dbReference type="PROSITE" id="PS50111">
    <property type="entry name" value="CHEMOTAXIS_TRANSDUC_2"/>
    <property type="match status" value="1"/>
</dbReference>
<dbReference type="EMBL" id="LAPT01000021">
    <property type="protein sequence ID" value="PXF32338.1"/>
    <property type="molecule type" value="Genomic_DNA"/>
</dbReference>
<dbReference type="SMART" id="SM00283">
    <property type="entry name" value="MA"/>
    <property type="match status" value="1"/>
</dbReference>
<evidence type="ECO:0000256" key="2">
    <source>
        <dbReference type="ARBA" id="ARBA00022475"/>
    </source>
</evidence>
<comment type="similarity">
    <text evidence="8">Belongs to the methyl-accepting chemotaxis (MCP) protein family.</text>
</comment>
<evidence type="ECO:0000256" key="5">
    <source>
        <dbReference type="ARBA" id="ARBA00022989"/>
    </source>
</evidence>
<evidence type="ECO:0000256" key="6">
    <source>
        <dbReference type="ARBA" id="ARBA00023136"/>
    </source>
</evidence>
<comment type="caution">
    <text evidence="12">The sequence shown here is derived from an EMBL/GenBank/DDBJ whole genome shotgun (WGS) entry which is preliminary data.</text>
</comment>
<keyword evidence="5 10" id="KW-1133">Transmembrane helix</keyword>
<evidence type="ECO:0000256" key="7">
    <source>
        <dbReference type="ARBA" id="ARBA00023224"/>
    </source>
</evidence>
<evidence type="ECO:0000313" key="12">
    <source>
        <dbReference type="EMBL" id="PXF32338.1"/>
    </source>
</evidence>
<keyword evidence="13" id="KW-1185">Reference proteome</keyword>
<dbReference type="InterPro" id="IPR004089">
    <property type="entry name" value="MCPsignal_dom"/>
</dbReference>
<dbReference type="InterPro" id="IPR033479">
    <property type="entry name" value="dCache_1"/>
</dbReference>
<dbReference type="Pfam" id="PF00015">
    <property type="entry name" value="MCPsignal"/>
    <property type="match status" value="1"/>
</dbReference>
<dbReference type="Gene3D" id="1.10.287.950">
    <property type="entry name" value="Methyl-accepting chemotaxis protein"/>
    <property type="match status" value="1"/>
</dbReference>
<keyword evidence="3" id="KW-0145">Chemotaxis</keyword>
<accession>A0ABX5M453</accession>
<dbReference type="CDD" id="cd18773">
    <property type="entry name" value="PDC1_HK_sensor"/>
    <property type="match status" value="1"/>
</dbReference>
<gene>
    <name evidence="12" type="ORF">WH50_05395</name>
</gene>
<dbReference type="Proteomes" id="UP000248090">
    <property type="component" value="Unassembled WGS sequence"/>
</dbReference>
<keyword evidence="4 10" id="KW-0812">Transmembrane</keyword>
<dbReference type="PANTHER" id="PTHR32089:SF120">
    <property type="entry name" value="METHYL-ACCEPTING CHEMOTAXIS PROTEIN TLPQ"/>
    <property type="match status" value="1"/>
</dbReference>
<keyword evidence="6 10" id="KW-0472">Membrane</keyword>
<evidence type="ECO:0000256" key="3">
    <source>
        <dbReference type="ARBA" id="ARBA00022500"/>
    </source>
</evidence>
<dbReference type="RefSeq" id="WP_110186407.1">
    <property type="nucleotide sequence ID" value="NZ_CP177354.1"/>
</dbReference>
<evidence type="ECO:0000256" key="8">
    <source>
        <dbReference type="ARBA" id="ARBA00029447"/>
    </source>
</evidence>
<organism evidence="12 13">
    <name type="scientific">Pokkaliibacter plantistimulans</name>
    <dbReference type="NCBI Taxonomy" id="1635171"/>
    <lineage>
        <taxon>Bacteria</taxon>
        <taxon>Pseudomonadati</taxon>
        <taxon>Pseudomonadota</taxon>
        <taxon>Gammaproteobacteria</taxon>
        <taxon>Oceanospirillales</taxon>
        <taxon>Balneatrichaceae</taxon>
        <taxon>Pokkaliibacter</taxon>
    </lineage>
</organism>